<dbReference type="GO" id="GO:0005737">
    <property type="term" value="C:cytoplasm"/>
    <property type="evidence" value="ECO:0007669"/>
    <property type="project" value="TreeGrafter"/>
</dbReference>
<feature type="domain" description="Helicase C-terminal" evidence="8">
    <location>
        <begin position="710"/>
        <end position="869"/>
    </location>
</feature>
<dbReference type="InterPro" id="IPR001650">
    <property type="entry name" value="Helicase_C-like"/>
</dbReference>
<feature type="domain" description="Helicase ATP-binding" evidence="7">
    <location>
        <begin position="515"/>
        <end position="680"/>
    </location>
</feature>
<feature type="compositionally biased region" description="Polar residues" evidence="6">
    <location>
        <begin position="997"/>
        <end position="1017"/>
    </location>
</feature>
<dbReference type="GO" id="GO:0043138">
    <property type="term" value="F:3'-5' DNA helicase activity"/>
    <property type="evidence" value="ECO:0007669"/>
    <property type="project" value="UniProtKB-EC"/>
</dbReference>
<keyword evidence="3" id="KW-0067">ATP-binding</keyword>
<dbReference type="PROSITE" id="PS51194">
    <property type="entry name" value="HELICASE_CTER"/>
    <property type="match status" value="1"/>
</dbReference>
<evidence type="ECO:0000256" key="4">
    <source>
        <dbReference type="ARBA" id="ARBA00034617"/>
    </source>
</evidence>
<accession>A0AAN6GKJ7</accession>
<proteinExistence type="inferred from homology"/>
<evidence type="ECO:0000259" key="8">
    <source>
        <dbReference type="PROSITE" id="PS51194"/>
    </source>
</evidence>
<evidence type="ECO:0000256" key="3">
    <source>
        <dbReference type="ARBA" id="ARBA00022840"/>
    </source>
</evidence>
<dbReference type="EMBL" id="JAPDMZ010000506">
    <property type="protein sequence ID" value="KAK0542521.1"/>
    <property type="molecule type" value="Genomic_DNA"/>
</dbReference>
<protein>
    <recommendedName>
        <fullName evidence="5">DNA 3'-5' helicase</fullName>
        <ecNumber evidence="5">5.6.2.4</ecNumber>
    </recommendedName>
</protein>
<evidence type="ECO:0000313" key="9">
    <source>
        <dbReference type="EMBL" id="KAK0542521.1"/>
    </source>
</evidence>
<dbReference type="Pfam" id="PF00271">
    <property type="entry name" value="Helicase_C"/>
    <property type="match status" value="1"/>
</dbReference>
<dbReference type="InterPro" id="IPR014001">
    <property type="entry name" value="Helicase_ATP-bd"/>
</dbReference>
<dbReference type="PANTHER" id="PTHR13710">
    <property type="entry name" value="DNA HELICASE RECQ FAMILY MEMBER"/>
    <property type="match status" value="1"/>
</dbReference>
<evidence type="ECO:0000259" key="7">
    <source>
        <dbReference type="PROSITE" id="PS51192"/>
    </source>
</evidence>
<feature type="region of interest" description="Disordered" evidence="6">
    <location>
        <begin position="996"/>
        <end position="1067"/>
    </location>
</feature>
<dbReference type="PROSITE" id="PS51192">
    <property type="entry name" value="HELICASE_ATP_BIND_1"/>
    <property type="match status" value="1"/>
</dbReference>
<evidence type="ECO:0000313" key="10">
    <source>
        <dbReference type="Proteomes" id="UP001176517"/>
    </source>
</evidence>
<dbReference type="PANTHER" id="PTHR13710:SF154">
    <property type="entry name" value="RECQ HELICASE, PUTATIVE (AFU_ORTHOLOGUE AFUA_6G14720)-RELATED"/>
    <property type="match status" value="1"/>
</dbReference>
<feature type="compositionally biased region" description="Gly residues" evidence="6">
    <location>
        <begin position="1052"/>
        <end position="1063"/>
    </location>
</feature>
<keyword evidence="2" id="KW-0547">Nucleotide-binding</keyword>
<sequence length="1196" mass="131555">MAGNLLKLDGVRDVMDEVTRRVNNQLDYILQLADDSGALRSLSFSTLVDNPSCADPGMWFGALKANDHCLPLSTYGDKVNHKFVTIRKDVLTGDSTPEIDWDKVEDFWTEETEFLRTLAVAVHLTSGMPSRGSELFETTWRNSPGSRLRGICIGHNGEVFIDNTYSKADYKATRLQQNVRFLVPTVARVLVLYLCTVRQVSDAFHMIKHGVRRYYLWSKFDEKAPRKEARWDSSLLSQSLASFSASGGLGARLTVSDWRQLLEAIAHKYFRAGPMKDAFAPMFKRMDEAEQQQTDDDDLVSLGLEGYGDTLEDVAEVAADIMAGLRNGRSAGRAYQQDPFSAQSGRSDEVSWTFYGRNLSHRSGMDDGTMSNARWASRTYQTFFRLYEYKSPDQSNISYYLPSPQTASIITAASSTQTSHAMSMSNASTSSTATSSHYDLAGATLVSQAGGSDGDSMRSRTSTLPSTWSLALPAPMARFPLTSGLSTILFDLLVRFQQSPTKRRRIPPPIADALHCVDRRLTNCVVVAGTGTGKALAWQVGSRIAKTLRQFVLLVVPYVALLTDVVRICEIKDITVKEWRAANIDSVLIDMPNVVVISLNRAVSDQFLQWTARIEVRAAMRTVFVDECHVLVEETFRRSISEFARLTHVLSDKQFVFLTATLAPALEKDFERQICLPVKFFREATHRTNLAFSVKRANHIQEALTLAKVKIHHTLRIAQEQAQVLVICKTIGEAVQAGAFLDCPVYHASLSDDTTLAESKLPGFLNGDLKVLAGTTAAGVGIDVPKIALVVFLGDPYSIASFAQGAGRAGRDGNRAEVVVYRIGTKPHTGSGGPLPVSDAAALAMLLGGKYCLQQPLTHWLDGRMSSCIELGTEFCSVCRLEEAAHRLNSDCFSDFVHTSPQTSQPLATAKLGSQPRALTTPKGSVQEEIHVFTANTDMIPSCPQSEPQRGTTRKSRPWQEPETPMASFKRGRVDIDTDLFGPDFGMGPWYPATPMSEGSKSTSFRVPATPSSNRSKGASLAALVTRSQPTEPIKRPGPFKRASNHTSSAGGFRGGGSLGPGRGKAPVRTYSTGHPTADPSKPMRTLSEIGNTLHPGFSSFTELLSTKGLPRPTSPPSTSIARMVNPDPEYAQQLASFETYRRMVRDALPKAIRTCPMCFMLERNDDHRPGSCKMEGVSWADQQTFREHPDNWWAN</sequence>
<keyword evidence="10" id="KW-1185">Reference proteome</keyword>
<dbReference type="GO" id="GO:0003676">
    <property type="term" value="F:nucleic acid binding"/>
    <property type="evidence" value="ECO:0007669"/>
    <property type="project" value="InterPro"/>
</dbReference>
<dbReference type="SMART" id="SM00490">
    <property type="entry name" value="HELICc"/>
    <property type="match status" value="1"/>
</dbReference>
<dbReference type="GO" id="GO:0005524">
    <property type="term" value="F:ATP binding"/>
    <property type="evidence" value="ECO:0007669"/>
    <property type="project" value="UniProtKB-KW"/>
</dbReference>
<evidence type="ECO:0000256" key="1">
    <source>
        <dbReference type="ARBA" id="ARBA00005446"/>
    </source>
</evidence>
<feature type="non-terminal residue" evidence="9">
    <location>
        <position position="1196"/>
    </location>
</feature>
<dbReference type="AlphaFoldDB" id="A0AAN6GKJ7"/>
<dbReference type="Pfam" id="PF00270">
    <property type="entry name" value="DEAD"/>
    <property type="match status" value="1"/>
</dbReference>
<organism evidence="9 10">
    <name type="scientific">Tilletia horrida</name>
    <dbReference type="NCBI Taxonomy" id="155126"/>
    <lineage>
        <taxon>Eukaryota</taxon>
        <taxon>Fungi</taxon>
        <taxon>Dikarya</taxon>
        <taxon>Basidiomycota</taxon>
        <taxon>Ustilaginomycotina</taxon>
        <taxon>Exobasidiomycetes</taxon>
        <taxon>Tilletiales</taxon>
        <taxon>Tilletiaceae</taxon>
        <taxon>Tilletia</taxon>
    </lineage>
</organism>
<comment type="caution">
    <text evidence="9">The sequence shown here is derived from an EMBL/GenBank/DDBJ whole genome shotgun (WGS) entry which is preliminary data.</text>
</comment>
<reference evidence="9" key="1">
    <citation type="journal article" date="2023" name="PhytoFront">
        <title>Draft Genome Resources of Seven Strains of Tilletia horrida, Causal Agent of Kernel Smut of Rice.</title>
        <authorList>
            <person name="Khanal S."/>
            <person name="Antony Babu S."/>
            <person name="Zhou X.G."/>
        </authorList>
    </citation>
    <scope>NUCLEOTIDE SEQUENCE</scope>
    <source>
        <strain evidence="9">TX6</strain>
    </source>
</reference>
<dbReference type="GO" id="GO:0005694">
    <property type="term" value="C:chromosome"/>
    <property type="evidence" value="ECO:0007669"/>
    <property type="project" value="TreeGrafter"/>
</dbReference>
<evidence type="ECO:0000256" key="2">
    <source>
        <dbReference type="ARBA" id="ARBA00022741"/>
    </source>
</evidence>
<evidence type="ECO:0000256" key="5">
    <source>
        <dbReference type="ARBA" id="ARBA00034808"/>
    </source>
</evidence>
<dbReference type="InterPro" id="IPR011545">
    <property type="entry name" value="DEAD/DEAH_box_helicase_dom"/>
</dbReference>
<feature type="compositionally biased region" description="Polar residues" evidence="6">
    <location>
        <begin position="938"/>
        <end position="951"/>
    </location>
</feature>
<gene>
    <name evidence="9" type="ORF">OC846_006711</name>
</gene>
<dbReference type="GO" id="GO:0009378">
    <property type="term" value="F:four-way junction helicase activity"/>
    <property type="evidence" value="ECO:0007669"/>
    <property type="project" value="TreeGrafter"/>
</dbReference>
<dbReference type="Proteomes" id="UP001176517">
    <property type="component" value="Unassembled WGS sequence"/>
</dbReference>
<dbReference type="Gene3D" id="3.40.50.300">
    <property type="entry name" value="P-loop containing nucleotide triphosphate hydrolases"/>
    <property type="match status" value="2"/>
</dbReference>
<dbReference type="InterPro" id="IPR027417">
    <property type="entry name" value="P-loop_NTPase"/>
</dbReference>
<feature type="region of interest" description="Disordered" evidence="6">
    <location>
        <begin position="938"/>
        <end position="966"/>
    </location>
</feature>
<comment type="catalytic activity">
    <reaction evidence="4">
        <text>Couples ATP hydrolysis with the unwinding of duplex DNA by translocating in the 3'-5' direction.</text>
        <dbReference type="EC" id="5.6.2.4"/>
    </reaction>
</comment>
<dbReference type="SUPFAM" id="SSF52540">
    <property type="entry name" value="P-loop containing nucleoside triphosphate hydrolases"/>
    <property type="match status" value="1"/>
</dbReference>
<comment type="similarity">
    <text evidence="1">Belongs to the helicase family. RecQ subfamily.</text>
</comment>
<evidence type="ECO:0000256" key="6">
    <source>
        <dbReference type="SAM" id="MobiDB-lite"/>
    </source>
</evidence>
<dbReference type="EC" id="5.6.2.4" evidence="5"/>
<name>A0AAN6GKJ7_9BASI</name>
<dbReference type="SMART" id="SM00487">
    <property type="entry name" value="DEXDc"/>
    <property type="match status" value="1"/>
</dbReference>
<dbReference type="GO" id="GO:0000724">
    <property type="term" value="P:double-strand break repair via homologous recombination"/>
    <property type="evidence" value="ECO:0007669"/>
    <property type="project" value="TreeGrafter"/>
</dbReference>